<evidence type="ECO:0000256" key="5">
    <source>
        <dbReference type="ARBA" id="ARBA00022723"/>
    </source>
</evidence>
<evidence type="ECO:0000256" key="7">
    <source>
        <dbReference type="ARBA" id="ARBA00022771"/>
    </source>
</evidence>
<evidence type="ECO:0000313" key="18">
    <source>
        <dbReference type="RefSeq" id="XP_038852684.1"/>
    </source>
</evidence>
<dbReference type="FunFam" id="3.30.160.60:FF:002343">
    <property type="entry name" value="Zinc finger protein 33A"/>
    <property type="match status" value="2"/>
</dbReference>
<dbReference type="FunFam" id="3.30.160.60:FF:000478">
    <property type="entry name" value="Zinc finger protein 133"/>
    <property type="match status" value="1"/>
</dbReference>
<comment type="similarity">
    <text evidence="3">Belongs to the krueppel C2H2-type zinc-finger protein family.</text>
</comment>
<keyword evidence="4" id="KW-1017">Isopeptide bond</keyword>
<evidence type="ECO:0000256" key="2">
    <source>
        <dbReference type="ARBA" id="ARBA00004123"/>
    </source>
</evidence>
<evidence type="ECO:0000256" key="14">
    <source>
        <dbReference type="PROSITE-ProRule" id="PRU00042"/>
    </source>
</evidence>
<evidence type="ECO:0000259" key="16">
    <source>
        <dbReference type="PROSITE" id="PS50157"/>
    </source>
</evidence>
<dbReference type="PANTHER" id="PTHR24381:SF445">
    <property type="entry name" value="GASTRULA ZINC FINGER PROTEIN XLCGF28.1-LIKE-RELATED"/>
    <property type="match status" value="1"/>
</dbReference>
<feature type="region of interest" description="Disordered" evidence="15">
    <location>
        <begin position="620"/>
        <end position="646"/>
    </location>
</feature>
<gene>
    <name evidence="18" type="primary">LOC120050112</name>
</gene>
<feature type="domain" description="C2H2-type" evidence="16">
    <location>
        <begin position="1050"/>
        <end position="1077"/>
    </location>
</feature>
<feature type="domain" description="C2H2-type" evidence="16">
    <location>
        <begin position="881"/>
        <end position="908"/>
    </location>
</feature>
<dbReference type="GO" id="GO:0005634">
    <property type="term" value="C:nucleus"/>
    <property type="evidence" value="ECO:0007669"/>
    <property type="project" value="UniProtKB-SubCell"/>
</dbReference>
<keyword evidence="6" id="KW-0677">Repeat</keyword>
<dbReference type="FunFam" id="3.30.160.60:FF:000446">
    <property type="entry name" value="Zinc finger protein"/>
    <property type="match status" value="1"/>
</dbReference>
<dbReference type="RefSeq" id="XP_038852684.1">
    <property type="nucleotide sequence ID" value="XM_038996756.1"/>
</dbReference>
<dbReference type="Pfam" id="PF14973">
    <property type="entry name" value="TINF2_N"/>
    <property type="match status" value="2"/>
</dbReference>
<dbReference type="InterPro" id="IPR029400">
    <property type="entry name" value="TINF2_N"/>
</dbReference>
<dbReference type="FunFam" id="3.30.160.60:FF:003539">
    <property type="match status" value="1"/>
</dbReference>
<feature type="domain" description="C2H2-type" evidence="16">
    <location>
        <begin position="781"/>
        <end position="809"/>
    </location>
</feature>
<dbReference type="FunFam" id="3.30.160.60:FF:000016">
    <property type="entry name" value="zinc finger protein 37 homolog"/>
    <property type="match status" value="1"/>
</dbReference>
<dbReference type="Pfam" id="PF00096">
    <property type="entry name" value="zf-C2H2"/>
    <property type="match status" value="9"/>
</dbReference>
<dbReference type="PROSITE" id="PS00028">
    <property type="entry name" value="ZINC_FINGER_C2H2_1"/>
    <property type="match status" value="12"/>
</dbReference>
<keyword evidence="5" id="KW-0479">Metal-binding</keyword>
<evidence type="ECO:0000256" key="8">
    <source>
        <dbReference type="ARBA" id="ARBA00022833"/>
    </source>
</evidence>
<feature type="domain" description="C2H2-type" evidence="16">
    <location>
        <begin position="909"/>
        <end position="937"/>
    </location>
</feature>
<proteinExistence type="inferred from homology"/>
<feature type="compositionally biased region" description="Polar residues" evidence="15">
    <location>
        <begin position="757"/>
        <end position="768"/>
    </location>
</feature>
<dbReference type="FunFam" id="3.30.160.60:FF:000690">
    <property type="entry name" value="Zinc finger protein 354C"/>
    <property type="match status" value="1"/>
</dbReference>
<dbReference type="CDD" id="cd11657">
    <property type="entry name" value="TIN2_N"/>
    <property type="match status" value="2"/>
</dbReference>
<feature type="compositionally biased region" description="Low complexity" evidence="15">
    <location>
        <begin position="820"/>
        <end position="830"/>
    </location>
</feature>
<dbReference type="GO" id="GO:0008270">
    <property type="term" value="F:zinc ion binding"/>
    <property type="evidence" value="ECO:0007669"/>
    <property type="project" value="UniProtKB-KW"/>
</dbReference>
<dbReference type="KEGG" id="snh:120050112"/>
<feature type="domain" description="C2H2-type" evidence="16">
    <location>
        <begin position="1078"/>
        <end position="1105"/>
    </location>
</feature>
<sequence>MQCQNPSENGPPLLLPSLRLFIPPLRLVSAAMWQVVQRGDVQDYGMLEEFVTTVTEIVPELLSCSQRAQLILGLRARMVLELCRTEQTADQDIQQHLDRIRSLISTGEAESGDAEVELSESNFVELVESLLKDPSERETFYQDVFPVEFGPKYDTAIQMLMLEFLSRLEKLLPIPDLEQTASLLNAVPSALEKCVQFVPDPIQLRTLLQYHRKLGRLDSIGLSFPLPALRLFIPPLRLFSAAMWQVAQRGDIMDYGKLEEFVTFVTETVPELLSFRQRTQLMLGLRAKLVLELCRTEQTAGLQIHLDRIHFHAARSHPGDADFCCAEAEASKSNFLALVQTLIQDPVEREHFFQEVFPVDYGPKYDSALQGLMWEFLSRLEQLLPVPDLKQTVSWLNAAPSVLEECVNSLSQPLQLKTLLQHHRELGYLDTNATSSSSAGDCIFSSLSLTPVLVTATRKTETEIQSELMDGCMDPALYGEEMETESVVVTEYAEVELGTSTYTREEREFSIEKTESQNPRDSQAELNGEERELVAMPSEEECQEGEVEVICEEVGHPNGDAELVSEETSAMNTEEAVFCAEVGDVCVDLESMNREVEMIYEEVEHVEHQELVGPICAENTIDRPSTHNENLHDENGVTAEGREKDAQERNEAGYVPQTVTDQGSSQCTPQDVMNQPELVTSCLHQKPTLGFQRLDVSGLPLQMSSSQPWRRNTRLQMKTVGSKGPNGGQLKALEEGNGTWGVPLYLSPDPREDSEDLSATSDSSTMNGNKGGTVEAPSLVFACSQCSFNHADEVTLRQHLKALHPEEYRRMLAAGENETETPPGSSSSTPLNPCLSDIPHTLGKSGRHTSRSKTCSVCGKTFSRATDMRRHQRSHTGERPYRCTQCGKTFQYSFDLKRHQRKGLGSRPFQCCACGEGFDREEDLKTHCSVAHLAESPVSDDDVGIKLNLPAGLENEQCPSEEGQHKCPECDMSFSQISQMKRHQLIYSGGDPLQCNQCLKKCQNSDALTKHMQMHNGARPFQCSMCKINFTQLVCLRQHYLNAHKEEGSFLCSHCPKSFSRLSNLIKHQRTHTGERPYQCSHCPKRFTQLQILTRHERIHTGERPFLCPDCGKSFLSSGELSKHLQCHSEERPFPCLECGKTFKANRFLKKHLQTHTGERPFPCSQCGKRFSKSTDLTRHNRMHTGERPHMCSQCGKSFLTYSEVVKHQRYHTGERPFKCEQCGKSFTQSCYLTVHKRIHTGEKPYSCSVCGNRYNSTTPLKRHMLSHTGEKPYVCTECGKAYNRLHLLRTHERTHAAVEAVC</sequence>
<dbReference type="FunFam" id="3.30.160.60:FF:000966">
    <property type="entry name" value="ZFP90 zinc finger protein"/>
    <property type="match status" value="1"/>
</dbReference>
<feature type="compositionally biased region" description="Basic and acidic residues" evidence="15">
    <location>
        <begin position="504"/>
        <end position="515"/>
    </location>
</feature>
<evidence type="ECO:0000256" key="13">
    <source>
        <dbReference type="ARBA" id="ARBA00023242"/>
    </source>
</evidence>
<dbReference type="GO" id="GO:0000977">
    <property type="term" value="F:RNA polymerase II transcription regulatory region sequence-specific DNA binding"/>
    <property type="evidence" value="ECO:0007669"/>
    <property type="project" value="TreeGrafter"/>
</dbReference>
<dbReference type="FunFam" id="3.30.160.60:FF:000624">
    <property type="entry name" value="zinc finger protein 697"/>
    <property type="match status" value="1"/>
</dbReference>
<evidence type="ECO:0000256" key="4">
    <source>
        <dbReference type="ARBA" id="ARBA00022499"/>
    </source>
</evidence>
<dbReference type="FunFam" id="3.30.160.60:FF:000495">
    <property type="entry name" value="zinc finger protein 668"/>
    <property type="match status" value="1"/>
</dbReference>
<dbReference type="PROSITE" id="PS50157">
    <property type="entry name" value="ZINC_FINGER_C2H2_2"/>
    <property type="match status" value="16"/>
</dbReference>
<keyword evidence="17" id="KW-1185">Reference proteome</keyword>
<keyword evidence="11" id="KW-0238">DNA-binding</keyword>
<dbReference type="GeneID" id="120050112"/>
<comment type="function">
    <text evidence="1">May be involved in transcriptional regulation.</text>
</comment>
<feature type="domain" description="C2H2-type" evidence="16">
    <location>
        <begin position="1162"/>
        <end position="1189"/>
    </location>
</feature>
<accession>A0A8U0UGD5</accession>
<reference evidence="18" key="1">
    <citation type="submission" date="2025-08" db="UniProtKB">
        <authorList>
            <consortium name="RefSeq"/>
        </authorList>
    </citation>
    <scope>IDENTIFICATION</scope>
    <source>
        <tissue evidence="18">White muscle</tissue>
    </source>
</reference>
<feature type="domain" description="C2H2-type" evidence="16">
    <location>
        <begin position="1021"/>
        <end position="1049"/>
    </location>
</feature>
<feature type="domain" description="C2H2-type" evidence="16">
    <location>
        <begin position="1274"/>
        <end position="1301"/>
    </location>
</feature>
<feature type="domain" description="C2H2-type" evidence="16">
    <location>
        <begin position="1134"/>
        <end position="1161"/>
    </location>
</feature>
<feature type="domain" description="C2H2-type" evidence="16">
    <location>
        <begin position="853"/>
        <end position="880"/>
    </location>
</feature>
<evidence type="ECO:0000256" key="15">
    <source>
        <dbReference type="SAM" id="MobiDB-lite"/>
    </source>
</evidence>
<dbReference type="InterPro" id="IPR013087">
    <property type="entry name" value="Znf_C2H2_type"/>
</dbReference>
<name>A0A8U0UGD5_SALNM</name>
<keyword evidence="10" id="KW-0805">Transcription regulation</keyword>
<feature type="domain" description="C2H2-type" evidence="16">
    <location>
        <begin position="993"/>
        <end position="1020"/>
    </location>
</feature>
<feature type="region of interest" description="Disordered" evidence="15">
    <location>
        <begin position="815"/>
        <end position="854"/>
    </location>
</feature>
<evidence type="ECO:0000256" key="10">
    <source>
        <dbReference type="ARBA" id="ARBA00023015"/>
    </source>
</evidence>
<dbReference type="Proteomes" id="UP000808372">
    <property type="component" value="Chromosome 6"/>
</dbReference>
<evidence type="ECO:0000256" key="1">
    <source>
        <dbReference type="ARBA" id="ARBA00003767"/>
    </source>
</evidence>
<keyword evidence="7 14" id="KW-0863">Zinc-finger</keyword>
<organism evidence="17 18">
    <name type="scientific">Salvelinus namaycush</name>
    <name type="common">Lake trout</name>
    <name type="synonym">Salmo namaycush</name>
    <dbReference type="NCBI Taxonomy" id="8040"/>
    <lineage>
        <taxon>Eukaryota</taxon>
        <taxon>Metazoa</taxon>
        <taxon>Chordata</taxon>
        <taxon>Craniata</taxon>
        <taxon>Vertebrata</taxon>
        <taxon>Euteleostomi</taxon>
        <taxon>Actinopterygii</taxon>
        <taxon>Neopterygii</taxon>
        <taxon>Teleostei</taxon>
        <taxon>Protacanthopterygii</taxon>
        <taxon>Salmoniformes</taxon>
        <taxon>Salmonidae</taxon>
        <taxon>Salmoninae</taxon>
        <taxon>Salvelinus</taxon>
    </lineage>
</organism>
<keyword evidence="12" id="KW-0804">Transcription</keyword>
<dbReference type="GO" id="GO:0000981">
    <property type="term" value="F:DNA-binding transcription factor activity, RNA polymerase II-specific"/>
    <property type="evidence" value="ECO:0007669"/>
    <property type="project" value="TreeGrafter"/>
</dbReference>
<dbReference type="FunFam" id="3.30.160.60:FF:000965">
    <property type="entry name" value="Neurotrophin receptor-interacting factor homolog"/>
    <property type="match status" value="1"/>
</dbReference>
<dbReference type="InterPro" id="IPR036236">
    <property type="entry name" value="Znf_C2H2_sf"/>
</dbReference>
<feature type="domain" description="C2H2-type" evidence="16">
    <location>
        <begin position="1106"/>
        <end position="1133"/>
    </location>
</feature>
<dbReference type="SUPFAM" id="SSF57667">
    <property type="entry name" value="beta-beta-alpha zinc fingers"/>
    <property type="match status" value="9"/>
</dbReference>
<dbReference type="Gene3D" id="3.30.160.60">
    <property type="entry name" value="Classic Zinc Finger"/>
    <property type="match status" value="13"/>
</dbReference>
<protein>
    <submittedName>
        <fullName evidence="18">Uncharacterized protein LOC120050112 isoform X1</fullName>
    </submittedName>
</protein>
<keyword evidence="13" id="KW-0539">Nucleus</keyword>
<feature type="domain" description="C2H2-type" evidence="16">
    <location>
        <begin position="965"/>
        <end position="992"/>
    </location>
</feature>
<dbReference type="SMART" id="SM00355">
    <property type="entry name" value="ZnF_C2H2"/>
    <property type="match status" value="16"/>
</dbReference>
<comment type="subcellular location">
    <subcellularLocation>
        <location evidence="2">Nucleus</location>
    </subcellularLocation>
</comment>
<keyword evidence="8" id="KW-0862">Zinc</keyword>
<evidence type="ECO:0000256" key="12">
    <source>
        <dbReference type="ARBA" id="ARBA00023163"/>
    </source>
</evidence>
<feature type="domain" description="C2H2-type" evidence="16">
    <location>
        <begin position="1218"/>
        <end position="1245"/>
    </location>
</feature>
<evidence type="ECO:0000313" key="17">
    <source>
        <dbReference type="Proteomes" id="UP000808372"/>
    </source>
</evidence>
<evidence type="ECO:0000256" key="11">
    <source>
        <dbReference type="ARBA" id="ARBA00023125"/>
    </source>
</evidence>
<evidence type="ECO:0000256" key="6">
    <source>
        <dbReference type="ARBA" id="ARBA00022737"/>
    </source>
</evidence>
<feature type="region of interest" description="Disordered" evidence="15">
    <location>
        <begin position="504"/>
        <end position="527"/>
    </location>
</feature>
<feature type="region of interest" description="Disordered" evidence="15">
    <location>
        <begin position="718"/>
        <end position="771"/>
    </location>
</feature>
<evidence type="ECO:0000256" key="9">
    <source>
        <dbReference type="ARBA" id="ARBA00022843"/>
    </source>
</evidence>
<evidence type="ECO:0000256" key="3">
    <source>
        <dbReference type="ARBA" id="ARBA00006991"/>
    </source>
</evidence>
<dbReference type="PANTHER" id="PTHR24381">
    <property type="entry name" value="ZINC FINGER PROTEIN"/>
    <property type="match status" value="1"/>
</dbReference>
<feature type="domain" description="C2H2-type" evidence="16">
    <location>
        <begin position="1190"/>
        <end position="1217"/>
    </location>
</feature>
<feature type="compositionally biased region" description="Polar residues" evidence="15">
    <location>
        <begin position="516"/>
        <end position="525"/>
    </location>
</feature>
<keyword evidence="9" id="KW-0832">Ubl conjugation</keyword>
<feature type="domain" description="C2H2-type" evidence="16">
    <location>
        <begin position="1246"/>
        <end position="1273"/>
    </location>
</feature>